<dbReference type="InterPro" id="IPR010445">
    <property type="entry name" value="LapA_dom"/>
</dbReference>
<keyword evidence="9" id="KW-1185">Reference proteome</keyword>
<feature type="domain" description="Lipopolysaccharide assembly protein A" evidence="7">
    <location>
        <begin position="24"/>
        <end position="84"/>
    </location>
</feature>
<feature type="transmembrane region" description="Helical" evidence="6">
    <location>
        <begin position="37"/>
        <end position="62"/>
    </location>
</feature>
<dbReference type="PANTHER" id="PTHR41335:SF1">
    <property type="entry name" value="MEMBRANE PROTEIN"/>
    <property type="match status" value="1"/>
</dbReference>
<evidence type="ECO:0000256" key="3">
    <source>
        <dbReference type="ARBA" id="ARBA00022989"/>
    </source>
</evidence>
<evidence type="ECO:0000313" key="9">
    <source>
        <dbReference type="Proteomes" id="UP000095209"/>
    </source>
</evidence>
<feature type="region of interest" description="Disordered" evidence="5">
    <location>
        <begin position="92"/>
        <end position="117"/>
    </location>
</feature>
<keyword evidence="2 6" id="KW-0812">Transmembrane</keyword>
<dbReference type="STRING" id="1305675.BFG57_05110"/>
<sequence length="117" mass="13138">MKVQWNLLLALVFALIVAVFAVINVESVTVNYAFGTAEWPLVLVILCSALLGGLIIGSTGLIRLYKVQRQVKLLHREKTQLEEKVIRLESEENEQKTGENLGFSLHGEHSEKDHTIK</sequence>
<accession>A0A1E5LBM8</accession>
<reference evidence="8 9" key="1">
    <citation type="submission" date="2016-08" db="EMBL/GenBank/DDBJ databases">
        <title>Genome of Bacillus solimangrovi GH2-4.</title>
        <authorList>
            <person name="Lim S."/>
            <person name="Kim B.-C."/>
        </authorList>
    </citation>
    <scope>NUCLEOTIDE SEQUENCE [LARGE SCALE GENOMIC DNA]</scope>
    <source>
        <strain evidence="8 9">GH2-4</strain>
    </source>
</reference>
<protein>
    <recommendedName>
        <fullName evidence="7">Lipopolysaccharide assembly protein A domain-containing protein</fullName>
    </recommendedName>
</protein>
<name>A0A1E5LBM8_9BACI</name>
<evidence type="ECO:0000256" key="2">
    <source>
        <dbReference type="ARBA" id="ARBA00022692"/>
    </source>
</evidence>
<keyword evidence="4 6" id="KW-0472">Membrane</keyword>
<evidence type="ECO:0000256" key="5">
    <source>
        <dbReference type="SAM" id="MobiDB-lite"/>
    </source>
</evidence>
<dbReference type="RefSeq" id="WP_069718504.1">
    <property type="nucleotide sequence ID" value="NZ_MJEH01000061.1"/>
</dbReference>
<dbReference type="Proteomes" id="UP000095209">
    <property type="component" value="Unassembled WGS sequence"/>
</dbReference>
<dbReference type="GO" id="GO:0005886">
    <property type="term" value="C:plasma membrane"/>
    <property type="evidence" value="ECO:0007669"/>
    <property type="project" value="InterPro"/>
</dbReference>
<dbReference type="EMBL" id="MJEH01000061">
    <property type="protein sequence ID" value="OEH91495.1"/>
    <property type="molecule type" value="Genomic_DNA"/>
</dbReference>
<dbReference type="OrthoDB" id="2990728at2"/>
<dbReference type="AlphaFoldDB" id="A0A1E5LBM8"/>
<dbReference type="Pfam" id="PF06305">
    <property type="entry name" value="LapA_dom"/>
    <property type="match status" value="1"/>
</dbReference>
<organism evidence="8 9">
    <name type="scientific">Bacillus solimangrovi</name>
    <dbReference type="NCBI Taxonomy" id="1305675"/>
    <lineage>
        <taxon>Bacteria</taxon>
        <taxon>Bacillati</taxon>
        <taxon>Bacillota</taxon>
        <taxon>Bacilli</taxon>
        <taxon>Bacillales</taxon>
        <taxon>Bacillaceae</taxon>
        <taxon>Bacillus</taxon>
    </lineage>
</organism>
<proteinExistence type="predicted"/>
<keyword evidence="3 6" id="KW-1133">Transmembrane helix</keyword>
<gene>
    <name evidence="8" type="ORF">BFG57_05110</name>
</gene>
<evidence type="ECO:0000259" key="7">
    <source>
        <dbReference type="Pfam" id="PF06305"/>
    </source>
</evidence>
<comment type="caution">
    <text evidence="8">The sequence shown here is derived from an EMBL/GenBank/DDBJ whole genome shotgun (WGS) entry which is preliminary data.</text>
</comment>
<feature type="compositionally biased region" description="Basic and acidic residues" evidence="5">
    <location>
        <begin position="106"/>
        <end position="117"/>
    </location>
</feature>
<evidence type="ECO:0000256" key="4">
    <source>
        <dbReference type="ARBA" id="ARBA00023136"/>
    </source>
</evidence>
<evidence type="ECO:0000313" key="8">
    <source>
        <dbReference type="EMBL" id="OEH91495.1"/>
    </source>
</evidence>
<keyword evidence="1" id="KW-1003">Cell membrane</keyword>
<evidence type="ECO:0000256" key="1">
    <source>
        <dbReference type="ARBA" id="ARBA00022475"/>
    </source>
</evidence>
<dbReference type="PANTHER" id="PTHR41335">
    <property type="entry name" value="MEMBRANE PROTEIN-RELATED"/>
    <property type="match status" value="1"/>
</dbReference>
<evidence type="ECO:0000256" key="6">
    <source>
        <dbReference type="SAM" id="Phobius"/>
    </source>
</evidence>